<name>A0A4Y2TSC9_ARAVE</name>
<protein>
    <submittedName>
        <fullName evidence="1">Uncharacterized protein</fullName>
    </submittedName>
</protein>
<evidence type="ECO:0000313" key="2">
    <source>
        <dbReference type="Proteomes" id="UP000499080"/>
    </source>
</evidence>
<dbReference type="EMBL" id="BGPR01030198">
    <property type="protein sequence ID" value="GBO02574.1"/>
    <property type="molecule type" value="Genomic_DNA"/>
</dbReference>
<accession>A0A4Y2TSC9</accession>
<evidence type="ECO:0000313" key="1">
    <source>
        <dbReference type="EMBL" id="GBO02574.1"/>
    </source>
</evidence>
<dbReference type="Proteomes" id="UP000499080">
    <property type="component" value="Unassembled WGS sequence"/>
</dbReference>
<comment type="caution">
    <text evidence="1">The sequence shown here is derived from an EMBL/GenBank/DDBJ whole genome shotgun (WGS) entry which is preliminary data.</text>
</comment>
<proteinExistence type="predicted"/>
<reference evidence="1 2" key="1">
    <citation type="journal article" date="2019" name="Sci. Rep.">
        <title>Orb-weaving spider Araneus ventricosus genome elucidates the spidroin gene catalogue.</title>
        <authorList>
            <person name="Kono N."/>
            <person name="Nakamura H."/>
            <person name="Ohtoshi R."/>
            <person name="Moran D.A.P."/>
            <person name="Shinohara A."/>
            <person name="Yoshida Y."/>
            <person name="Fujiwara M."/>
            <person name="Mori M."/>
            <person name="Tomita M."/>
            <person name="Arakawa K."/>
        </authorList>
    </citation>
    <scope>NUCLEOTIDE SEQUENCE [LARGE SCALE GENOMIC DNA]</scope>
</reference>
<dbReference type="AlphaFoldDB" id="A0A4Y2TSC9"/>
<sequence length="131" mass="15007">MHQMLAALLEKNWIGLEILAYHLKVRQVRSLLGNLAVLSLYHLDHIPIVQKMVEDKMETVASDDTSRSFYQVGSRNSMLCFYPPIGSLAINPNNLSRFKFFSVFNSMIPDSKESLSKRFWKPCCQQGCHKG</sequence>
<gene>
    <name evidence="1" type="ORF">AVEN_76413_1</name>
</gene>
<keyword evidence="2" id="KW-1185">Reference proteome</keyword>
<organism evidence="1 2">
    <name type="scientific">Araneus ventricosus</name>
    <name type="common">Orbweaver spider</name>
    <name type="synonym">Epeira ventricosa</name>
    <dbReference type="NCBI Taxonomy" id="182803"/>
    <lineage>
        <taxon>Eukaryota</taxon>
        <taxon>Metazoa</taxon>
        <taxon>Ecdysozoa</taxon>
        <taxon>Arthropoda</taxon>
        <taxon>Chelicerata</taxon>
        <taxon>Arachnida</taxon>
        <taxon>Araneae</taxon>
        <taxon>Araneomorphae</taxon>
        <taxon>Entelegynae</taxon>
        <taxon>Araneoidea</taxon>
        <taxon>Araneidae</taxon>
        <taxon>Araneus</taxon>
    </lineage>
</organism>